<protein>
    <submittedName>
        <fullName evidence="2">Uncharacterized protein</fullName>
    </submittedName>
</protein>
<evidence type="ECO:0000256" key="1">
    <source>
        <dbReference type="SAM" id="MobiDB-lite"/>
    </source>
</evidence>
<proteinExistence type="predicted"/>
<comment type="caution">
    <text evidence="2">The sequence shown here is derived from an EMBL/GenBank/DDBJ whole genome shotgun (WGS) entry which is preliminary data.</text>
</comment>
<accession>A0A9J5XYX2</accession>
<sequence>MGIITHSSLRLNSSARSTRSCCGRLGNVWITGYTTISIRSGKCLNIPSSLLSCVSLTSIDINSSSVSASDSACATPSPTHLRRTRRSSRRIAKSLWQSRLNSLKELA</sequence>
<reference evidence="2 3" key="1">
    <citation type="submission" date="2020-09" db="EMBL/GenBank/DDBJ databases">
        <title>De no assembly of potato wild relative species, Solanum commersonii.</title>
        <authorList>
            <person name="Cho K."/>
        </authorList>
    </citation>
    <scope>NUCLEOTIDE SEQUENCE [LARGE SCALE GENOMIC DNA]</scope>
    <source>
        <strain evidence="2">LZ3.2</strain>
        <tissue evidence="2">Leaf</tissue>
    </source>
</reference>
<feature type="region of interest" description="Disordered" evidence="1">
    <location>
        <begin position="67"/>
        <end position="88"/>
    </location>
</feature>
<dbReference type="Proteomes" id="UP000824120">
    <property type="component" value="Chromosome 8"/>
</dbReference>
<dbReference type="AlphaFoldDB" id="A0A9J5XYX2"/>
<evidence type="ECO:0000313" key="3">
    <source>
        <dbReference type="Proteomes" id="UP000824120"/>
    </source>
</evidence>
<gene>
    <name evidence="2" type="ORF">H5410_044061</name>
</gene>
<organism evidence="2 3">
    <name type="scientific">Solanum commersonii</name>
    <name type="common">Commerson's wild potato</name>
    <name type="synonym">Commerson's nightshade</name>
    <dbReference type="NCBI Taxonomy" id="4109"/>
    <lineage>
        <taxon>Eukaryota</taxon>
        <taxon>Viridiplantae</taxon>
        <taxon>Streptophyta</taxon>
        <taxon>Embryophyta</taxon>
        <taxon>Tracheophyta</taxon>
        <taxon>Spermatophyta</taxon>
        <taxon>Magnoliopsida</taxon>
        <taxon>eudicotyledons</taxon>
        <taxon>Gunneridae</taxon>
        <taxon>Pentapetalae</taxon>
        <taxon>asterids</taxon>
        <taxon>lamiids</taxon>
        <taxon>Solanales</taxon>
        <taxon>Solanaceae</taxon>
        <taxon>Solanoideae</taxon>
        <taxon>Solaneae</taxon>
        <taxon>Solanum</taxon>
    </lineage>
</organism>
<evidence type="ECO:0000313" key="2">
    <source>
        <dbReference type="EMBL" id="KAG5593547.1"/>
    </source>
</evidence>
<dbReference type="EMBL" id="JACXVP010000008">
    <property type="protein sequence ID" value="KAG5593547.1"/>
    <property type="molecule type" value="Genomic_DNA"/>
</dbReference>
<keyword evidence="3" id="KW-1185">Reference proteome</keyword>
<name>A0A9J5XYX2_SOLCO</name>